<evidence type="ECO:0000313" key="2">
    <source>
        <dbReference type="Proteomes" id="UP000616151"/>
    </source>
</evidence>
<gene>
    <name evidence="1" type="ORF">JHL16_25985</name>
</gene>
<keyword evidence="2" id="KW-1185">Reference proteome</keyword>
<reference evidence="1" key="1">
    <citation type="submission" date="2021-01" db="EMBL/GenBank/DDBJ databases">
        <authorList>
            <person name="Sun Q."/>
        </authorList>
    </citation>
    <scope>NUCLEOTIDE SEQUENCE</scope>
    <source>
        <strain evidence="1">YIM B02566</strain>
    </source>
</reference>
<comment type="caution">
    <text evidence="1">The sequence shown here is derived from an EMBL/GenBank/DDBJ whole genome shotgun (WGS) entry which is preliminary data.</text>
</comment>
<evidence type="ECO:0000313" key="1">
    <source>
        <dbReference type="EMBL" id="MBK1869840.1"/>
    </source>
</evidence>
<dbReference type="Proteomes" id="UP000616151">
    <property type="component" value="Unassembled WGS sequence"/>
</dbReference>
<dbReference type="EMBL" id="JAENHL010000008">
    <property type="protein sequence ID" value="MBK1869840.1"/>
    <property type="molecule type" value="Genomic_DNA"/>
</dbReference>
<accession>A0ACC5RAZ7</accession>
<name>A0ACC5RAZ7_9HYPH</name>
<sequence>MRLLKQAWPVLGLLLPLAVIVLLADQFGSISVERSVTEALIKIVTVVGLYIFIGNSGVVSFGHVSFMAIAAYATAWQTCCSALKPITMSGLPDFLRSHTYPVLPAGISAAILASIAAFVFGLILMRLSGIAASISTLAALFILNVVYSNWDKVTMGTASIVGLPTYVTPWLAFAVAGLAMVIAYLFQISSWGLALRATREDEVAARASGISVYWMRLAAFTLSGLVMGMAGVLHAHFLGTISVDTFFLSLTFITLTMLVVGGMRSLSGAVLGVVVISFVTDILRRMESGVSVSGQEIAIPAGSQEVVLAVVMLLVLIFRRDGLTKGREFAWPFARRQSISETKHGDA</sequence>
<proteinExistence type="predicted"/>
<organism evidence="1 2">
    <name type="scientific">Taklimakanibacter albus</name>
    <dbReference type="NCBI Taxonomy" id="2800327"/>
    <lineage>
        <taxon>Bacteria</taxon>
        <taxon>Pseudomonadati</taxon>
        <taxon>Pseudomonadota</taxon>
        <taxon>Alphaproteobacteria</taxon>
        <taxon>Hyphomicrobiales</taxon>
        <taxon>Aestuariivirgaceae</taxon>
        <taxon>Taklimakanibacter</taxon>
    </lineage>
</organism>
<protein>
    <submittedName>
        <fullName evidence="1">Branched-chain amino acid ABC transporter permease</fullName>
    </submittedName>
</protein>